<feature type="compositionally biased region" description="Basic and acidic residues" evidence="1">
    <location>
        <begin position="89"/>
        <end position="100"/>
    </location>
</feature>
<organism evidence="2 3">
    <name type="scientific">Crateriforma conspicua</name>
    <dbReference type="NCBI Taxonomy" id="2527996"/>
    <lineage>
        <taxon>Bacteria</taxon>
        <taxon>Pseudomonadati</taxon>
        <taxon>Planctomycetota</taxon>
        <taxon>Planctomycetia</taxon>
        <taxon>Planctomycetales</taxon>
        <taxon>Planctomycetaceae</taxon>
        <taxon>Crateriforma</taxon>
    </lineage>
</organism>
<protein>
    <submittedName>
        <fullName evidence="2">Uncharacterized protein</fullName>
    </submittedName>
</protein>
<comment type="caution">
    <text evidence="2">The sequence shown here is derived from an EMBL/GenBank/DDBJ whole genome shotgun (WGS) entry which is preliminary data.</text>
</comment>
<dbReference type="EMBL" id="SJPZ01000001">
    <property type="protein sequence ID" value="TWU67563.1"/>
    <property type="molecule type" value="Genomic_DNA"/>
</dbReference>
<name>A0A5C6G2Z8_9PLAN</name>
<dbReference type="Proteomes" id="UP000316476">
    <property type="component" value="Unassembled WGS sequence"/>
</dbReference>
<reference evidence="2 3" key="1">
    <citation type="submission" date="2019-02" db="EMBL/GenBank/DDBJ databases">
        <title>Deep-cultivation of Planctomycetes and their phenomic and genomic characterization uncovers novel biology.</title>
        <authorList>
            <person name="Wiegand S."/>
            <person name="Jogler M."/>
            <person name="Boedeker C."/>
            <person name="Pinto D."/>
            <person name="Vollmers J."/>
            <person name="Rivas-Marin E."/>
            <person name="Kohn T."/>
            <person name="Peeters S.H."/>
            <person name="Heuer A."/>
            <person name="Rast P."/>
            <person name="Oberbeckmann S."/>
            <person name="Bunk B."/>
            <person name="Jeske O."/>
            <person name="Meyerdierks A."/>
            <person name="Storesund J.E."/>
            <person name="Kallscheuer N."/>
            <person name="Luecker S."/>
            <person name="Lage O.M."/>
            <person name="Pohl T."/>
            <person name="Merkel B.J."/>
            <person name="Hornburger P."/>
            <person name="Mueller R.-W."/>
            <person name="Bruemmer F."/>
            <person name="Labrenz M."/>
            <person name="Spormann A.M."/>
            <person name="Op Den Camp H."/>
            <person name="Overmann J."/>
            <person name="Amann R."/>
            <person name="Jetten M.S.M."/>
            <person name="Mascher T."/>
            <person name="Medema M.H."/>
            <person name="Devos D.P."/>
            <person name="Kaster A.-K."/>
            <person name="Ovreas L."/>
            <person name="Rohde M."/>
            <person name="Galperin M.Y."/>
            <person name="Jogler C."/>
        </authorList>
    </citation>
    <scope>NUCLEOTIDE SEQUENCE [LARGE SCALE GENOMIC DNA]</scope>
    <source>
        <strain evidence="2 3">V7</strain>
    </source>
</reference>
<accession>A0A5C6G2Z8</accession>
<feature type="compositionally biased region" description="Polar residues" evidence="1">
    <location>
        <begin position="162"/>
        <end position="173"/>
    </location>
</feature>
<dbReference type="OrthoDB" id="269620at2"/>
<evidence type="ECO:0000313" key="2">
    <source>
        <dbReference type="EMBL" id="TWU67563.1"/>
    </source>
</evidence>
<feature type="region of interest" description="Disordered" evidence="1">
    <location>
        <begin position="88"/>
        <end position="189"/>
    </location>
</feature>
<evidence type="ECO:0000256" key="1">
    <source>
        <dbReference type="SAM" id="MobiDB-lite"/>
    </source>
</evidence>
<gene>
    <name evidence="2" type="ORF">V7x_31370</name>
</gene>
<dbReference type="AlphaFoldDB" id="A0A5C6G2Z8"/>
<evidence type="ECO:0000313" key="3">
    <source>
        <dbReference type="Proteomes" id="UP000316476"/>
    </source>
</evidence>
<dbReference type="RefSeq" id="WP_146413950.1">
    <property type="nucleotide sequence ID" value="NZ_SJPZ01000001.1"/>
</dbReference>
<proteinExistence type="predicted"/>
<sequence length="657" mass="73634">MCSIRGGWAASARRQVYNPRWVWLTYLFFSTGRPNRWVILMRIAPRFLLALVFCFSLSCGVPRGVAPVVRAQNGSFLDELFRSIAAAKAQREAEERRQAEQQRQQQQPRPSSPTPSRDQRPGGRSVDLPSSFFPPGPDGRPANPNTQRISPTRPDGSPAPGPNQTSGRNSPLQPMQPRRGGRNSISVKSQEAAQFVRQLVDFASSADQMAHAMRDESRRIPALRPKLGEAYRLAADSRTLIERCDGLASLDQIHDPYCEIDARWRTLSFELRSINGLPDSVRQPLRRCDGACSAMAKMHHVQPQFDRVALREVLITASAHLLSLEDDLRLAVVSPQRAAGLTSECRKLRQIVIRESGELDRASYDQAVTEFNEFSMRYRDFAARCSTIDNPHVQARLDRIAQCGTDTYALLWMTPPAPAVDIEHLAQHLNRGADQLLGQLNFGSLFHLPKETQLQIFDLGRSLSASCDHLVQEAGSGASRSDLVECVSEIQRSWDPLQRHLASVQTIPPALVDAVGRDLVQICAALGIDDRPQAIDMRELVELAAALEGSSEYLRADVDRYERYMQPGAYRVMMDRSSDRLYDQSKRLHAELSRGEDLQRLQSTTDRMLEAWDELSAGMQDLDRHGLSPSRADRLRRSHQELLPIVARLAAALSSRQ</sequence>